<dbReference type="InterPro" id="IPR043504">
    <property type="entry name" value="Peptidase_S1_PA_chymotrypsin"/>
</dbReference>
<evidence type="ECO:0000313" key="2">
    <source>
        <dbReference type="EMBL" id="AEH38500.1"/>
    </source>
</evidence>
<dbReference type="SUPFAM" id="SSF50494">
    <property type="entry name" value="Trypsin-like serine proteases"/>
    <property type="match status" value="1"/>
</dbReference>
<dbReference type="RefSeq" id="WP_013881386.1">
    <property type="nucleotide sequence ID" value="NC_015666.1"/>
</dbReference>
<feature type="compositionally biased region" description="Acidic residues" evidence="1">
    <location>
        <begin position="335"/>
        <end position="354"/>
    </location>
</feature>
<dbReference type="Proteomes" id="UP000006794">
    <property type="component" value="Chromosome"/>
</dbReference>
<evidence type="ECO:0000256" key="1">
    <source>
        <dbReference type="SAM" id="MobiDB-lite"/>
    </source>
</evidence>
<accession>F8DD25</accession>
<reference evidence="2 3" key="1">
    <citation type="journal article" date="2012" name="Stand. Genomic Sci.">
        <title>Complete genome sequence of Halopiger xanaduensis type strain (SH-6(T)).</title>
        <authorList>
            <person name="Anderson I."/>
            <person name="Tindall B.J."/>
            <person name="Rohde M."/>
            <person name="Lucas S."/>
            <person name="Han J."/>
            <person name="Lapidus A."/>
            <person name="Cheng J.F."/>
            <person name="Goodwin L."/>
            <person name="Pitluck S."/>
            <person name="Peters L."/>
            <person name="Pati A."/>
            <person name="Mikhailova N."/>
            <person name="Pagani I."/>
            <person name="Teshima H."/>
            <person name="Han C."/>
            <person name="Tapia R."/>
            <person name="Land M."/>
            <person name="Woyke T."/>
            <person name="Klenk H.P."/>
            <person name="Kyrpides N."/>
            <person name="Ivanova N."/>
        </authorList>
    </citation>
    <scope>NUCLEOTIDE SEQUENCE [LARGE SCALE GENOMIC DNA]</scope>
    <source>
        <strain evidence="3">DSM 18323 / JCM 14033 / SH-6</strain>
    </source>
</reference>
<sequence length="454" mass="47680">MPSTQDYEYLLECENVIGVDYDADEHRVTVFVSQKRPKDCLAEEDDVEKRVAAAGDDVGVSVVDSGYDEDREGFDALSVLEPVPEAAPGRTDRHRPVPAGVSEINANSTAGTGGPYPARVEEPDAGNGTWRNDVEAGDLVRLSNNHVYARSNAADLGEAILQPSPEDGGDRDDEVGDLVGYVPVEDGVRVDVAARSVDPDRESASYFELEDAWPTGVRREDYGGLRGETVTKTGRTTGVSSADIEATGASVRVDFGEQGVVTLREQLVAGPMSEPGDSGSAVFLEDGTLVGLLFAGSARQTICNRIANVEAELGVEILTTEPDGTGGGGGRGGENEGDEDTDEGKGEDDGEDDGVPVSVTTLDRTVSVDLETPDLTLEALHFDGELRPGATVDATATVAGEPGEYWLEVAAERTTATIAADDDRAAATLPISVPEDATESVTIRVRGGPIATLE</sequence>
<dbReference type="eggNOG" id="arCOG03377">
    <property type="taxonomic scope" value="Archaea"/>
</dbReference>
<dbReference type="InterPro" id="IPR009003">
    <property type="entry name" value="Peptidase_S1_PA"/>
</dbReference>
<dbReference type="EMBL" id="CP002839">
    <property type="protein sequence ID" value="AEH38500.1"/>
    <property type="molecule type" value="Genomic_DNA"/>
</dbReference>
<dbReference type="Gene3D" id="2.40.10.10">
    <property type="entry name" value="Trypsin-like serine proteases"/>
    <property type="match status" value="1"/>
</dbReference>
<organism evidence="2 3">
    <name type="scientific">Halopiger xanaduensis (strain DSM 18323 / JCM 14033 / SH-6)</name>
    <dbReference type="NCBI Taxonomy" id="797210"/>
    <lineage>
        <taxon>Archaea</taxon>
        <taxon>Methanobacteriati</taxon>
        <taxon>Methanobacteriota</taxon>
        <taxon>Stenosarchaea group</taxon>
        <taxon>Halobacteria</taxon>
        <taxon>Halobacteriales</taxon>
        <taxon>Natrialbaceae</taxon>
        <taxon>Halopiger</taxon>
    </lineage>
</organism>
<dbReference type="GeneID" id="10798837"/>
<feature type="region of interest" description="Disordered" evidence="1">
    <location>
        <begin position="318"/>
        <end position="359"/>
    </location>
</feature>
<protein>
    <submittedName>
        <fullName evidence="2">Uncharacterized protein</fullName>
    </submittedName>
</protein>
<dbReference type="AlphaFoldDB" id="F8DD25"/>
<dbReference type="OrthoDB" id="350653at2157"/>
<name>F8DD25_HALXS</name>
<proteinExistence type="predicted"/>
<dbReference type="STRING" id="797210.Halxa_3895"/>
<evidence type="ECO:0000313" key="3">
    <source>
        <dbReference type="Proteomes" id="UP000006794"/>
    </source>
</evidence>
<keyword evidence="3" id="KW-1185">Reference proteome</keyword>
<dbReference type="KEGG" id="hxa:Halxa_3895"/>
<gene>
    <name evidence="2" type="ordered locus">Halxa_3895</name>
</gene>
<feature type="region of interest" description="Disordered" evidence="1">
    <location>
        <begin position="86"/>
        <end position="117"/>
    </location>
</feature>
<dbReference type="HOGENOM" id="CLU_609182_0_0_2"/>